<keyword evidence="2" id="KW-0732">Signal</keyword>
<comment type="caution">
    <text evidence="4">The sequence shown here is derived from an EMBL/GenBank/DDBJ whole genome shotgun (WGS) entry which is preliminary data.</text>
</comment>
<dbReference type="InterPro" id="IPR046497">
    <property type="entry name" value="DUF6590"/>
</dbReference>
<evidence type="ECO:0000259" key="3">
    <source>
        <dbReference type="Pfam" id="PF20233"/>
    </source>
</evidence>
<evidence type="ECO:0000313" key="5">
    <source>
        <dbReference type="Proteomes" id="UP000799444"/>
    </source>
</evidence>
<name>A0A9P4R6R3_9PLEO</name>
<evidence type="ECO:0000256" key="1">
    <source>
        <dbReference type="SAM" id="MobiDB-lite"/>
    </source>
</evidence>
<reference evidence="4" key="1">
    <citation type="journal article" date="2020" name="Stud. Mycol.">
        <title>101 Dothideomycetes genomes: a test case for predicting lifestyles and emergence of pathogens.</title>
        <authorList>
            <person name="Haridas S."/>
            <person name="Albert R."/>
            <person name="Binder M."/>
            <person name="Bloem J."/>
            <person name="Labutti K."/>
            <person name="Salamov A."/>
            <person name="Andreopoulos B."/>
            <person name="Baker S."/>
            <person name="Barry K."/>
            <person name="Bills G."/>
            <person name="Bluhm B."/>
            <person name="Cannon C."/>
            <person name="Castanera R."/>
            <person name="Culley D."/>
            <person name="Daum C."/>
            <person name="Ezra D."/>
            <person name="Gonzalez J."/>
            <person name="Henrissat B."/>
            <person name="Kuo A."/>
            <person name="Liang C."/>
            <person name="Lipzen A."/>
            <person name="Lutzoni F."/>
            <person name="Magnuson J."/>
            <person name="Mondo S."/>
            <person name="Nolan M."/>
            <person name="Ohm R."/>
            <person name="Pangilinan J."/>
            <person name="Park H.-J."/>
            <person name="Ramirez L."/>
            <person name="Alfaro M."/>
            <person name="Sun H."/>
            <person name="Tritt A."/>
            <person name="Yoshinaga Y."/>
            <person name="Zwiers L.-H."/>
            <person name="Turgeon B."/>
            <person name="Goodwin S."/>
            <person name="Spatafora J."/>
            <person name="Crous P."/>
            <person name="Grigoriev I."/>
        </authorList>
    </citation>
    <scope>NUCLEOTIDE SEQUENCE</scope>
    <source>
        <strain evidence="4">CBS 125425</strain>
    </source>
</reference>
<protein>
    <recommendedName>
        <fullName evidence="3">DUF6590 domain-containing protein</fullName>
    </recommendedName>
</protein>
<dbReference type="Pfam" id="PF20233">
    <property type="entry name" value="DUF6590"/>
    <property type="match status" value="1"/>
</dbReference>
<feature type="compositionally biased region" description="Polar residues" evidence="1">
    <location>
        <begin position="93"/>
        <end position="103"/>
    </location>
</feature>
<feature type="compositionally biased region" description="Basic and acidic residues" evidence="1">
    <location>
        <begin position="82"/>
        <end position="91"/>
    </location>
</feature>
<dbReference type="Proteomes" id="UP000799444">
    <property type="component" value="Unassembled WGS sequence"/>
</dbReference>
<sequence>MWRRLFKQQGVLFALCVPACSCEAKAPRWFQGSGRFPLLTNYSPVLSMQHSSLASDNPPSDGLVKSIDEEVKLCEIPTTIRSDPRGDERLHPTSPTHQLSSIAQTEAKLPRRYDVDLDGNTYTIVTEIVGTLQGHQEVKKPRHYFKRGRVFAVVWYEPAGSPESERAMEVYVKIRRFVVIRQRANAAVCLAIHTYRGQGTKKAGVLFNDHCALVAAGDEAQIQAGEELSTNPLYVKVEDPGIAIDPMSRVNIGSIHSIQHGQKVKNIGRLLADSLRQMEEYFMESLKF</sequence>
<accession>A0A9P4R6R3</accession>
<dbReference type="EMBL" id="ML996101">
    <property type="protein sequence ID" value="KAF2740102.1"/>
    <property type="molecule type" value="Genomic_DNA"/>
</dbReference>
<feature type="chain" id="PRO_5040489774" description="DUF6590 domain-containing protein" evidence="2">
    <location>
        <begin position="25"/>
        <end position="288"/>
    </location>
</feature>
<feature type="domain" description="DUF6590" evidence="3">
    <location>
        <begin position="142"/>
        <end position="279"/>
    </location>
</feature>
<keyword evidence="5" id="KW-1185">Reference proteome</keyword>
<proteinExistence type="predicted"/>
<dbReference type="PANTHER" id="PTHR35391">
    <property type="entry name" value="C2H2-TYPE DOMAIN-CONTAINING PROTEIN-RELATED"/>
    <property type="match status" value="1"/>
</dbReference>
<dbReference type="AlphaFoldDB" id="A0A9P4R6R3"/>
<feature type="region of interest" description="Disordered" evidence="1">
    <location>
        <begin position="78"/>
        <end position="103"/>
    </location>
</feature>
<gene>
    <name evidence="4" type="ORF">EJ04DRAFT_548599</name>
</gene>
<evidence type="ECO:0000313" key="4">
    <source>
        <dbReference type="EMBL" id="KAF2740102.1"/>
    </source>
</evidence>
<evidence type="ECO:0000256" key="2">
    <source>
        <dbReference type="SAM" id="SignalP"/>
    </source>
</evidence>
<dbReference type="OrthoDB" id="3559580at2759"/>
<feature type="signal peptide" evidence="2">
    <location>
        <begin position="1"/>
        <end position="24"/>
    </location>
</feature>
<organism evidence="4 5">
    <name type="scientific">Polyplosphaeria fusca</name>
    <dbReference type="NCBI Taxonomy" id="682080"/>
    <lineage>
        <taxon>Eukaryota</taxon>
        <taxon>Fungi</taxon>
        <taxon>Dikarya</taxon>
        <taxon>Ascomycota</taxon>
        <taxon>Pezizomycotina</taxon>
        <taxon>Dothideomycetes</taxon>
        <taxon>Pleosporomycetidae</taxon>
        <taxon>Pleosporales</taxon>
        <taxon>Tetraplosphaeriaceae</taxon>
        <taxon>Polyplosphaeria</taxon>
    </lineage>
</organism>
<dbReference type="PANTHER" id="PTHR35391:SF5">
    <property type="entry name" value="DUF6590 DOMAIN-CONTAINING PROTEIN"/>
    <property type="match status" value="1"/>
</dbReference>